<dbReference type="OrthoDB" id="1689146at2759"/>
<keyword evidence="4" id="KW-1185">Reference proteome</keyword>
<proteinExistence type="predicted"/>
<dbReference type="AlphaFoldDB" id="A0A5C7IG96"/>
<keyword evidence="1" id="KW-0472">Membrane</keyword>
<evidence type="ECO:0000259" key="2">
    <source>
        <dbReference type="Pfam" id="PF13968"/>
    </source>
</evidence>
<evidence type="ECO:0000313" key="4">
    <source>
        <dbReference type="Proteomes" id="UP000323000"/>
    </source>
</evidence>
<feature type="transmembrane region" description="Helical" evidence="1">
    <location>
        <begin position="48"/>
        <end position="69"/>
    </location>
</feature>
<name>A0A5C7IG96_9ROSI</name>
<accession>A0A5C7IG96</accession>
<dbReference type="Pfam" id="PF04578">
    <property type="entry name" value="DUF594"/>
    <property type="match status" value="1"/>
</dbReference>
<dbReference type="InterPro" id="IPR007658">
    <property type="entry name" value="DUF594"/>
</dbReference>
<protein>
    <recommendedName>
        <fullName evidence="2">DUF4220 domain-containing protein</fullName>
    </recommendedName>
</protein>
<organism evidence="3 4">
    <name type="scientific">Acer yangbiense</name>
    <dbReference type="NCBI Taxonomy" id="1000413"/>
    <lineage>
        <taxon>Eukaryota</taxon>
        <taxon>Viridiplantae</taxon>
        <taxon>Streptophyta</taxon>
        <taxon>Embryophyta</taxon>
        <taxon>Tracheophyta</taxon>
        <taxon>Spermatophyta</taxon>
        <taxon>Magnoliopsida</taxon>
        <taxon>eudicotyledons</taxon>
        <taxon>Gunneridae</taxon>
        <taxon>Pentapetalae</taxon>
        <taxon>rosids</taxon>
        <taxon>malvids</taxon>
        <taxon>Sapindales</taxon>
        <taxon>Sapindaceae</taxon>
        <taxon>Hippocastanoideae</taxon>
        <taxon>Acereae</taxon>
        <taxon>Acer</taxon>
    </lineage>
</organism>
<dbReference type="Pfam" id="PF13968">
    <property type="entry name" value="DUF4220"/>
    <property type="match status" value="1"/>
</dbReference>
<feature type="transmembrane region" description="Helical" evidence="1">
    <location>
        <begin position="296"/>
        <end position="317"/>
    </location>
</feature>
<dbReference type="EMBL" id="VAHF01000002">
    <property type="protein sequence ID" value="TXG68347.1"/>
    <property type="molecule type" value="Genomic_DNA"/>
</dbReference>
<dbReference type="Proteomes" id="UP000323000">
    <property type="component" value="Chromosome 2"/>
</dbReference>
<feature type="transmembrane region" description="Helical" evidence="1">
    <location>
        <begin position="140"/>
        <end position="158"/>
    </location>
</feature>
<dbReference type="PANTHER" id="PTHR31325">
    <property type="entry name" value="OS01G0798800 PROTEIN-RELATED"/>
    <property type="match status" value="1"/>
</dbReference>
<comment type="caution">
    <text evidence="3">The sequence shown here is derived from an EMBL/GenBank/DDBJ whole genome shotgun (WGS) entry which is preliminary data.</text>
</comment>
<gene>
    <name evidence="3" type="ORF">EZV62_003282</name>
</gene>
<feature type="domain" description="DUF4220" evidence="2">
    <location>
        <begin position="51"/>
        <end position="376"/>
    </location>
</feature>
<keyword evidence="1" id="KW-1133">Transmembrane helix</keyword>
<evidence type="ECO:0000313" key="3">
    <source>
        <dbReference type="EMBL" id="TXG68347.1"/>
    </source>
</evidence>
<evidence type="ECO:0000256" key="1">
    <source>
        <dbReference type="SAM" id="Phobius"/>
    </source>
</evidence>
<reference evidence="4" key="1">
    <citation type="journal article" date="2019" name="Gigascience">
        <title>De novo genome assembly of the endangered Acer yangbiense, a plant species with extremely small populations endemic to Yunnan Province, China.</title>
        <authorList>
            <person name="Yang J."/>
            <person name="Wariss H.M."/>
            <person name="Tao L."/>
            <person name="Zhang R."/>
            <person name="Yun Q."/>
            <person name="Hollingsworth P."/>
            <person name="Dao Z."/>
            <person name="Luo G."/>
            <person name="Guo H."/>
            <person name="Ma Y."/>
            <person name="Sun W."/>
        </authorList>
    </citation>
    <scope>NUCLEOTIDE SEQUENCE [LARGE SCALE GENOMIC DNA]</scope>
    <source>
        <strain evidence="4">cv. Malutang</strain>
    </source>
</reference>
<feature type="transmembrane region" description="Helical" evidence="1">
    <location>
        <begin position="263"/>
        <end position="284"/>
    </location>
</feature>
<dbReference type="InterPro" id="IPR025315">
    <property type="entry name" value="DUF4220"/>
</dbReference>
<feature type="transmembrane region" description="Helical" evidence="1">
    <location>
        <begin position="17"/>
        <end position="36"/>
    </location>
</feature>
<sequence>MQLFPEKLINIWNGWEVRVLVLGSLILQIVLIILGSRRKFTASLKVRIPVWSAYLIADSVASIALGTLATSKADCDDKLSESGNALQAFWAPFLLLHLGGPDTITAYSLEDNGLWKRHFLGLVLQTGVAFYVFLRSWSNSALTFIAIPMFITGIIKYGERTFVLRSSSADFKESRLSFTLLDLPPEYIIPDSSYLVQAYFLFKSSAYLFANMILDYYGPYDLSYLIINKLSAEDAFKLIEAELGFMYDVLYTKATIVYSHFGIIFRCISFFSSVSVLIIFSTIIDIHAYPIADISLTYSLLVAAVFLEIYALILFLLSDWTKIWLLIKLKTSEYNPTSRKLFHLLSRVFSYFHSPTVIGSPKRWSRSMAQFNLISYCLKDKSVTRIVDFISKLVGINYWYLTQEDVDANLQKLIFEQLQDKSKKIICNFDDYVDKRKSLKELLDGRGDYGLKWSTTELDFDHCLLVWHIATDLCYYPDKFSLHREISKHLSDYMLYLLHFCPSMLPKGISFETKYKDTCKAIKRTISKWKVISYHHWSPGLVCNLLLQDYYMKDEQGQGEGEGDMSVLHLGCRLAKELQSKKIEWKTINEVWIDMLTYAANRCAWKEHEQQLTNGSELLTYVSLLMAHLGLSEQYKMKMMKTILERPDREWKHYLL</sequence>
<keyword evidence="1" id="KW-0812">Transmembrane</keyword>